<dbReference type="PATRIC" id="fig|394096.3.peg.8936"/>
<dbReference type="EMBL" id="JMCB01000034">
    <property type="protein sequence ID" value="KFE58922.1"/>
    <property type="molecule type" value="Genomic_DNA"/>
</dbReference>
<accession>A0A085VU09</accession>
<name>A0A085VU09_9BACT</name>
<comment type="caution">
    <text evidence="2">The sequence shown here is derived from an EMBL/GenBank/DDBJ whole genome shotgun (WGS) entry which is preliminary data.</text>
</comment>
<feature type="region of interest" description="Disordered" evidence="1">
    <location>
        <begin position="1"/>
        <end position="22"/>
    </location>
</feature>
<organism evidence="2 3">
    <name type="scientific">Hyalangium minutum</name>
    <dbReference type="NCBI Taxonomy" id="394096"/>
    <lineage>
        <taxon>Bacteria</taxon>
        <taxon>Pseudomonadati</taxon>
        <taxon>Myxococcota</taxon>
        <taxon>Myxococcia</taxon>
        <taxon>Myxococcales</taxon>
        <taxon>Cystobacterineae</taxon>
        <taxon>Archangiaceae</taxon>
        <taxon>Hyalangium</taxon>
    </lineage>
</organism>
<proteinExistence type="predicted"/>
<evidence type="ECO:0000313" key="2">
    <source>
        <dbReference type="EMBL" id="KFE58922.1"/>
    </source>
</evidence>
<reference evidence="2 3" key="1">
    <citation type="submission" date="2014-04" db="EMBL/GenBank/DDBJ databases">
        <title>Genome assembly of Hyalangium minutum DSM 14724.</title>
        <authorList>
            <person name="Sharma G."/>
            <person name="Subramanian S."/>
        </authorList>
    </citation>
    <scope>NUCLEOTIDE SEQUENCE [LARGE SCALE GENOMIC DNA]</scope>
    <source>
        <strain evidence="2 3">DSM 14724</strain>
    </source>
</reference>
<dbReference type="Proteomes" id="UP000028725">
    <property type="component" value="Unassembled WGS sequence"/>
</dbReference>
<dbReference type="RefSeq" id="WP_240487298.1">
    <property type="nucleotide sequence ID" value="NZ_JMCB01000034.1"/>
</dbReference>
<dbReference type="AlphaFoldDB" id="A0A085VU09"/>
<dbReference type="STRING" id="394096.DB31_6219"/>
<protein>
    <submittedName>
        <fullName evidence="2">Uncharacterized protein</fullName>
    </submittedName>
</protein>
<sequence length="122" mass="14066">MSPRARKTMPSAENAQRYPRTPDGRYFVVRGRLWRCSNPALGPRQRATLVEALMRARADVQRALRAGSREAERNARTRVHRAKVALGERGPVWWTDGAPDFNRRMAKNTPYAEWYSRLALET</sequence>
<evidence type="ECO:0000313" key="3">
    <source>
        <dbReference type="Proteomes" id="UP000028725"/>
    </source>
</evidence>
<gene>
    <name evidence="2" type="ORF">DB31_6219</name>
</gene>
<evidence type="ECO:0000256" key="1">
    <source>
        <dbReference type="SAM" id="MobiDB-lite"/>
    </source>
</evidence>
<keyword evidence="3" id="KW-1185">Reference proteome</keyword>